<feature type="signal peptide" evidence="1">
    <location>
        <begin position="1"/>
        <end position="28"/>
    </location>
</feature>
<dbReference type="KEGG" id="sfj:SAMEA4384070_0341"/>
<evidence type="ECO:0000313" key="2">
    <source>
        <dbReference type="EMBL" id="SNV83714.1"/>
    </source>
</evidence>
<evidence type="ECO:0000256" key="1">
    <source>
        <dbReference type="SAM" id="SignalP"/>
    </source>
</evidence>
<feature type="chain" id="PRO_5013371793" description="Lipoprotein" evidence="1">
    <location>
        <begin position="29"/>
        <end position="191"/>
    </location>
</feature>
<dbReference type="GeneID" id="75025529"/>
<dbReference type="AlphaFoldDB" id="A0A240AKU1"/>
<dbReference type="PROSITE" id="PS51257">
    <property type="entry name" value="PROKAR_LIPOPROTEIN"/>
    <property type="match status" value="1"/>
</dbReference>
<evidence type="ECO:0008006" key="4">
    <source>
        <dbReference type="Google" id="ProtNLM"/>
    </source>
</evidence>
<evidence type="ECO:0000313" key="3">
    <source>
        <dbReference type="Proteomes" id="UP000215134"/>
    </source>
</evidence>
<dbReference type="OrthoDB" id="6607011at2"/>
<protein>
    <recommendedName>
        <fullName evidence="4">Lipoprotein</fullName>
    </recommendedName>
</protein>
<sequence length="191" mass="20786">MSMNRQVKSLLMPGVLCTALLLTGCAGTELGEWNQKISDAAHSMASGGSSGSSEGGMPWMTRAGISGPRQDVRHTYTFPVDVDTAAARLKSHYQFISSEELESLRQRDQHGDWSASSIDEARPVWSANKGSYYKMGQEWKGNDRLELEVVKSGAGSRLKVTYSSPDASHLTDAYLGRLMTQLQQVAKGQLG</sequence>
<dbReference type="EMBL" id="LT906479">
    <property type="protein sequence ID" value="SNV83714.1"/>
    <property type="molecule type" value="Genomic_DNA"/>
</dbReference>
<reference evidence="2 3" key="1">
    <citation type="submission" date="2017-06" db="EMBL/GenBank/DDBJ databases">
        <authorList>
            <consortium name="Pathogen Informatics"/>
        </authorList>
    </citation>
    <scope>NUCLEOTIDE SEQUENCE [LARGE SCALE GENOMIC DNA]</scope>
    <source>
        <strain evidence="2 3">NCTC12148</strain>
    </source>
</reference>
<gene>
    <name evidence="2" type="ORF">SAMEA4384070_00341</name>
</gene>
<organism evidence="2 3">
    <name type="scientific">Serratia ficaria</name>
    <dbReference type="NCBI Taxonomy" id="61651"/>
    <lineage>
        <taxon>Bacteria</taxon>
        <taxon>Pseudomonadati</taxon>
        <taxon>Pseudomonadota</taxon>
        <taxon>Gammaproteobacteria</taxon>
        <taxon>Enterobacterales</taxon>
        <taxon>Yersiniaceae</taxon>
        <taxon>Serratia</taxon>
    </lineage>
</organism>
<proteinExistence type="predicted"/>
<accession>A0A240AKU1</accession>
<dbReference type="RefSeq" id="WP_095095220.1">
    <property type="nucleotide sequence ID" value="NZ_CAMIQD010000010.1"/>
</dbReference>
<dbReference type="Proteomes" id="UP000215134">
    <property type="component" value="Chromosome 1"/>
</dbReference>
<keyword evidence="1" id="KW-0732">Signal</keyword>
<keyword evidence="3" id="KW-1185">Reference proteome</keyword>
<name>A0A240AKU1_SERFI</name>